<dbReference type="AlphaFoldDB" id="A0A2U3PCG0"/>
<dbReference type="Pfam" id="PF00440">
    <property type="entry name" value="TetR_N"/>
    <property type="match status" value="1"/>
</dbReference>
<accession>A0A2U3PCG0</accession>
<dbReference type="STRING" id="1841861.GCA_900157365_01951"/>
<evidence type="ECO:0000256" key="1">
    <source>
        <dbReference type="ARBA" id="ARBA00023015"/>
    </source>
</evidence>
<keyword evidence="8" id="KW-1185">Reference proteome</keyword>
<dbReference type="PRINTS" id="PR00455">
    <property type="entry name" value="HTHTETR"/>
</dbReference>
<keyword evidence="3" id="KW-0804">Transcription</keyword>
<organism evidence="7 8">
    <name type="scientific">Mycobacterium numidiamassiliense</name>
    <dbReference type="NCBI Taxonomy" id="1841861"/>
    <lineage>
        <taxon>Bacteria</taxon>
        <taxon>Bacillati</taxon>
        <taxon>Actinomycetota</taxon>
        <taxon>Actinomycetes</taxon>
        <taxon>Mycobacteriales</taxon>
        <taxon>Mycobacteriaceae</taxon>
        <taxon>Mycobacterium</taxon>
    </lineage>
</organism>
<proteinExistence type="predicted"/>
<dbReference type="PANTHER" id="PTHR47506">
    <property type="entry name" value="TRANSCRIPTIONAL REGULATORY PROTEIN"/>
    <property type="match status" value="1"/>
</dbReference>
<evidence type="ECO:0000259" key="6">
    <source>
        <dbReference type="PROSITE" id="PS50977"/>
    </source>
</evidence>
<dbReference type="InterPro" id="IPR001647">
    <property type="entry name" value="HTH_TetR"/>
</dbReference>
<dbReference type="InterPro" id="IPR036271">
    <property type="entry name" value="Tet_transcr_reg_TetR-rel_C_sf"/>
</dbReference>
<feature type="domain" description="HTH tetR-type" evidence="6">
    <location>
        <begin position="49"/>
        <end position="109"/>
    </location>
</feature>
<dbReference type="InterPro" id="IPR009057">
    <property type="entry name" value="Homeodomain-like_sf"/>
</dbReference>
<keyword evidence="2 4" id="KW-0238">DNA-binding</keyword>
<evidence type="ECO:0000256" key="2">
    <source>
        <dbReference type="ARBA" id="ARBA00023125"/>
    </source>
</evidence>
<dbReference type="PANTHER" id="PTHR47506:SF1">
    <property type="entry name" value="HTH-TYPE TRANSCRIPTIONAL REGULATOR YJDC"/>
    <property type="match status" value="1"/>
</dbReference>
<gene>
    <name evidence="7" type="ORF">MNAB215_3631</name>
</gene>
<reference evidence="7 8" key="1">
    <citation type="submission" date="2017-01" db="EMBL/GenBank/DDBJ databases">
        <authorList>
            <consortium name="Urmite Genomes"/>
        </authorList>
    </citation>
    <scope>NUCLEOTIDE SEQUENCE [LARGE SCALE GENOMIC DNA]</scope>
    <source>
        <strain evidence="7 8">AB215</strain>
    </source>
</reference>
<protein>
    <submittedName>
        <fullName evidence="7">TetR family transcriptional regulator</fullName>
    </submittedName>
</protein>
<evidence type="ECO:0000256" key="3">
    <source>
        <dbReference type="ARBA" id="ARBA00023163"/>
    </source>
</evidence>
<keyword evidence="1" id="KW-0805">Transcription regulation</keyword>
<dbReference type="EMBL" id="FUEZ01000004">
    <property type="protein sequence ID" value="SPM41426.1"/>
    <property type="molecule type" value="Genomic_DNA"/>
</dbReference>
<dbReference type="Gene3D" id="1.10.357.10">
    <property type="entry name" value="Tetracycline Repressor, domain 2"/>
    <property type="match status" value="1"/>
</dbReference>
<sequence length="256" mass="28365">MIPYGNRHSTVSARQRAMVRDVPEAEPVTRSSQHAVGRATRRDKLGPDPEVRRAILAAASKIVREQGVRGLNVVEVLERCHLGTRAFYRHFESKEQLVSAVFREAAVSEMRRLRRKMRASATPIDAVVAWIDGRLDVAFDSGVGSSLRQVSLEAQTLMFSSPELVQAALDTMLKPLVEQLERGLHEGVFHDIDPATDAEIVQGAVWACTQRQWATQNNVRADVRRRVMRACLRALGVTPEAVAEVLAAPDDWQAGA</sequence>
<evidence type="ECO:0000313" key="7">
    <source>
        <dbReference type="EMBL" id="SPM41426.1"/>
    </source>
</evidence>
<feature type="DNA-binding region" description="H-T-H motif" evidence="4">
    <location>
        <begin position="72"/>
        <end position="91"/>
    </location>
</feature>
<evidence type="ECO:0000256" key="4">
    <source>
        <dbReference type="PROSITE-ProRule" id="PRU00335"/>
    </source>
</evidence>
<evidence type="ECO:0000256" key="5">
    <source>
        <dbReference type="SAM" id="MobiDB-lite"/>
    </source>
</evidence>
<dbReference type="Proteomes" id="UP000240424">
    <property type="component" value="Unassembled WGS sequence"/>
</dbReference>
<dbReference type="PROSITE" id="PS50977">
    <property type="entry name" value="HTH_TETR_2"/>
    <property type="match status" value="1"/>
</dbReference>
<evidence type="ECO:0000313" key="8">
    <source>
        <dbReference type="Proteomes" id="UP000240424"/>
    </source>
</evidence>
<name>A0A2U3PCG0_9MYCO</name>
<feature type="region of interest" description="Disordered" evidence="5">
    <location>
        <begin position="1"/>
        <end position="46"/>
    </location>
</feature>
<dbReference type="GO" id="GO:0003677">
    <property type="term" value="F:DNA binding"/>
    <property type="evidence" value="ECO:0007669"/>
    <property type="project" value="UniProtKB-UniRule"/>
</dbReference>
<dbReference type="SUPFAM" id="SSF48498">
    <property type="entry name" value="Tetracyclin repressor-like, C-terminal domain"/>
    <property type="match status" value="1"/>
</dbReference>
<dbReference type="SUPFAM" id="SSF46689">
    <property type="entry name" value="Homeodomain-like"/>
    <property type="match status" value="1"/>
</dbReference>